<dbReference type="InterPro" id="IPR001926">
    <property type="entry name" value="TrpB-like_PALP"/>
</dbReference>
<keyword evidence="9" id="KW-0456">Lyase</keyword>
<evidence type="ECO:0000256" key="7">
    <source>
        <dbReference type="ARBA" id="ARBA00022490"/>
    </source>
</evidence>
<evidence type="ECO:0000256" key="1">
    <source>
        <dbReference type="ARBA" id="ARBA00001933"/>
    </source>
</evidence>
<comment type="cofactor">
    <cofactor evidence="1">
        <name>pyridoxal 5'-phosphate</name>
        <dbReference type="ChEBI" id="CHEBI:597326"/>
    </cofactor>
</comment>
<comment type="pathway">
    <text evidence="3">Carbohydrate biosynthesis; gluconeogenesis.</text>
</comment>
<evidence type="ECO:0000313" key="13">
    <source>
        <dbReference type="EMBL" id="PMD53760.1"/>
    </source>
</evidence>
<evidence type="ECO:0000256" key="9">
    <source>
        <dbReference type="ARBA" id="ARBA00023239"/>
    </source>
</evidence>
<organism evidence="13 14">
    <name type="scientific">Hyaloscypha bicolor E</name>
    <dbReference type="NCBI Taxonomy" id="1095630"/>
    <lineage>
        <taxon>Eukaryota</taxon>
        <taxon>Fungi</taxon>
        <taxon>Dikarya</taxon>
        <taxon>Ascomycota</taxon>
        <taxon>Pezizomycotina</taxon>
        <taxon>Leotiomycetes</taxon>
        <taxon>Helotiales</taxon>
        <taxon>Hyaloscyphaceae</taxon>
        <taxon>Hyaloscypha</taxon>
        <taxon>Hyaloscypha bicolor</taxon>
    </lineage>
</organism>
<comment type="similarity">
    <text evidence="4">Belongs to the serine/threonine dehydratase family.</text>
</comment>
<evidence type="ECO:0000256" key="2">
    <source>
        <dbReference type="ARBA" id="ARBA00004496"/>
    </source>
</evidence>
<keyword evidence="7" id="KW-0963">Cytoplasm</keyword>
<feature type="domain" description="Tryptophan synthase beta chain-like PALP" evidence="12">
    <location>
        <begin position="14"/>
        <end position="299"/>
    </location>
</feature>
<evidence type="ECO:0000256" key="4">
    <source>
        <dbReference type="ARBA" id="ARBA00010869"/>
    </source>
</evidence>
<accession>A0A2J6SSN5</accession>
<dbReference type="RefSeq" id="XP_024730664.1">
    <property type="nucleotide sequence ID" value="XM_024886046.1"/>
</dbReference>
<dbReference type="GO" id="GO:0003941">
    <property type="term" value="F:L-serine ammonia-lyase activity"/>
    <property type="evidence" value="ECO:0007669"/>
    <property type="project" value="UniProtKB-EC"/>
</dbReference>
<sequence>MGSNGEQPPKPWVQTPLIRSAALSLEAGCNIYLKLETLQPSGSFKSRGIGNLMSKALLSHPASKPVHFYCSSGGNAGLACVTAATALHRPATIVVPMSTSALMVQKLKALGADVVQHGMHWSEADAFLREHLLARDEGGVYVPPFDHGDLWEGHSSLVDEVEVQMRGLGKEYDGIVCSVGGGGLFAGVMQGLERHGRLRGGKRGEVRVLVMETEGADSLNFSLREGELRRLDAITSIATSLGAAQVARKAYEWGQRPEVQSCVFSDAEAAMACVKFADDERIVVESACGVSIAPAYNDTLHTLLYPELSDEEFADINVVIVVCGGSNVTLKVLEGYKEKYGRDERVVTKFHSRRLGTREKMPMKARKHSGHVELEDEPPCDETKLPKKPAIGMMEKVEVDKQVHEFGKVVEV</sequence>
<dbReference type="CDD" id="cd06448">
    <property type="entry name" value="L-Ser-dehyd"/>
    <property type="match status" value="1"/>
</dbReference>
<evidence type="ECO:0000259" key="12">
    <source>
        <dbReference type="Pfam" id="PF00291"/>
    </source>
</evidence>
<dbReference type="Proteomes" id="UP000235371">
    <property type="component" value="Unassembled WGS sequence"/>
</dbReference>
<comment type="catalytic activity">
    <reaction evidence="10">
        <text>L-serine = pyruvate + NH4(+)</text>
        <dbReference type="Rhea" id="RHEA:19169"/>
        <dbReference type="ChEBI" id="CHEBI:15361"/>
        <dbReference type="ChEBI" id="CHEBI:28938"/>
        <dbReference type="ChEBI" id="CHEBI:33384"/>
        <dbReference type="EC" id="4.3.1.17"/>
    </reaction>
</comment>
<dbReference type="PROSITE" id="PS00165">
    <property type="entry name" value="DEHYDRATASE_SER_THR"/>
    <property type="match status" value="1"/>
</dbReference>
<keyword evidence="14" id="KW-1185">Reference proteome</keyword>
<dbReference type="Gene3D" id="3.40.50.1100">
    <property type="match status" value="2"/>
</dbReference>
<dbReference type="GO" id="GO:0006567">
    <property type="term" value="P:L-threonine catabolic process"/>
    <property type="evidence" value="ECO:0007669"/>
    <property type="project" value="TreeGrafter"/>
</dbReference>
<dbReference type="EC" id="4.3.1.17" evidence="5"/>
<evidence type="ECO:0000256" key="5">
    <source>
        <dbReference type="ARBA" id="ARBA00012093"/>
    </source>
</evidence>
<dbReference type="GeneID" id="36594123"/>
<dbReference type="FunCoup" id="A0A2J6SSN5">
    <property type="interactions" value="487"/>
</dbReference>
<name>A0A2J6SSN5_9HELO</name>
<dbReference type="InterPro" id="IPR036052">
    <property type="entry name" value="TrpB-like_PALP_sf"/>
</dbReference>
<dbReference type="STRING" id="1095630.A0A2J6SSN5"/>
<keyword evidence="6" id="KW-0312">Gluconeogenesis</keyword>
<proteinExistence type="inferred from homology"/>
<dbReference type="PANTHER" id="PTHR48078">
    <property type="entry name" value="THREONINE DEHYDRATASE, MITOCHONDRIAL-RELATED"/>
    <property type="match status" value="1"/>
</dbReference>
<evidence type="ECO:0000256" key="10">
    <source>
        <dbReference type="ARBA" id="ARBA00049406"/>
    </source>
</evidence>
<dbReference type="GO" id="GO:0006565">
    <property type="term" value="P:L-serine catabolic process"/>
    <property type="evidence" value="ECO:0007669"/>
    <property type="project" value="TreeGrafter"/>
</dbReference>
<evidence type="ECO:0000256" key="11">
    <source>
        <dbReference type="SAM" id="MobiDB-lite"/>
    </source>
</evidence>
<dbReference type="AlphaFoldDB" id="A0A2J6SSN5"/>
<dbReference type="OrthoDB" id="7773036at2759"/>
<dbReference type="EMBL" id="KZ613871">
    <property type="protein sequence ID" value="PMD53760.1"/>
    <property type="molecule type" value="Genomic_DNA"/>
</dbReference>
<dbReference type="Pfam" id="PF00291">
    <property type="entry name" value="PALP"/>
    <property type="match status" value="1"/>
</dbReference>
<dbReference type="GO" id="GO:0004794">
    <property type="term" value="F:threonine deaminase activity"/>
    <property type="evidence" value="ECO:0007669"/>
    <property type="project" value="TreeGrafter"/>
</dbReference>
<dbReference type="InParanoid" id="A0A2J6SSN5"/>
<dbReference type="PANTHER" id="PTHR48078:SF2">
    <property type="entry name" value="CATABOLIC L-SERINE_THREONINE DEHYDRATASE"/>
    <property type="match status" value="1"/>
</dbReference>
<keyword evidence="8" id="KW-0663">Pyridoxal phosphate</keyword>
<dbReference type="InterPro" id="IPR000634">
    <property type="entry name" value="Ser/Thr_deHydtase_PyrdxlP-BS"/>
</dbReference>
<dbReference type="InterPro" id="IPR050147">
    <property type="entry name" value="Ser/Thr_Dehydratase"/>
</dbReference>
<dbReference type="SUPFAM" id="SSF53686">
    <property type="entry name" value="Tryptophan synthase beta subunit-like PLP-dependent enzymes"/>
    <property type="match status" value="1"/>
</dbReference>
<comment type="subcellular location">
    <subcellularLocation>
        <location evidence="2">Cytoplasm</location>
    </subcellularLocation>
</comment>
<evidence type="ECO:0000313" key="14">
    <source>
        <dbReference type="Proteomes" id="UP000235371"/>
    </source>
</evidence>
<evidence type="ECO:0000256" key="6">
    <source>
        <dbReference type="ARBA" id="ARBA00022432"/>
    </source>
</evidence>
<dbReference type="GO" id="GO:0009097">
    <property type="term" value="P:isoleucine biosynthetic process"/>
    <property type="evidence" value="ECO:0007669"/>
    <property type="project" value="TreeGrafter"/>
</dbReference>
<evidence type="ECO:0000256" key="3">
    <source>
        <dbReference type="ARBA" id="ARBA00004742"/>
    </source>
</evidence>
<dbReference type="GO" id="GO:0005737">
    <property type="term" value="C:cytoplasm"/>
    <property type="evidence" value="ECO:0007669"/>
    <property type="project" value="UniProtKB-SubCell"/>
</dbReference>
<evidence type="ECO:0000256" key="8">
    <source>
        <dbReference type="ARBA" id="ARBA00022898"/>
    </source>
</evidence>
<dbReference type="GO" id="GO:0006094">
    <property type="term" value="P:gluconeogenesis"/>
    <property type="evidence" value="ECO:0007669"/>
    <property type="project" value="UniProtKB-KW"/>
</dbReference>
<protein>
    <recommendedName>
        <fullName evidence="5">L-serine ammonia-lyase</fullName>
        <ecNumber evidence="5">4.3.1.17</ecNumber>
    </recommendedName>
</protein>
<gene>
    <name evidence="13" type="ORF">K444DRAFT_655915</name>
</gene>
<feature type="region of interest" description="Disordered" evidence="11">
    <location>
        <begin position="362"/>
        <end position="382"/>
    </location>
</feature>
<dbReference type="FunFam" id="3.40.50.1100:FF:000040">
    <property type="entry name" value="L-serine dehydratase, putative"/>
    <property type="match status" value="1"/>
</dbReference>
<dbReference type="GO" id="GO:0030170">
    <property type="term" value="F:pyridoxal phosphate binding"/>
    <property type="evidence" value="ECO:0007669"/>
    <property type="project" value="InterPro"/>
</dbReference>
<reference evidence="13 14" key="1">
    <citation type="submission" date="2016-04" db="EMBL/GenBank/DDBJ databases">
        <title>A degradative enzymes factory behind the ericoid mycorrhizal symbiosis.</title>
        <authorList>
            <consortium name="DOE Joint Genome Institute"/>
            <person name="Martino E."/>
            <person name="Morin E."/>
            <person name="Grelet G."/>
            <person name="Kuo A."/>
            <person name="Kohler A."/>
            <person name="Daghino S."/>
            <person name="Barry K."/>
            <person name="Choi C."/>
            <person name="Cichocki N."/>
            <person name="Clum A."/>
            <person name="Copeland A."/>
            <person name="Hainaut M."/>
            <person name="Haridas S."/>
            <person name="Labutti K."/>
            <person name="Lindquist E."/>
            <person name="Lipzen A."/>
            <person name="Khouja H.-R."/>
            <person name="Murat C."/>
            <person name="Ohm R."/>
            <person name="Olson A."/>
            <person name="Spatafora J."/>
            <person name="Veneault-Fourrey C."/>
            <person name="Henrissat B."/>
            <person name="Grigoriev I."/>
            <person name="Martin F."/>
            <person name="Perotto S."/>
        </authorList>
    </citation>
    <scope>NUCLEOTIDE SEQUENCE [LARGE SCALE GENOMIC DNA]</scope>
    <source>
        <strain evidence="13 14">E</strain>
    </source>
</reference>